<feature type="transmembrane region" description="Helical" evidence="7">
    <location>
        <begin position="399"/>
        <end position="420"/>
    </location>
</feature>
<keyword evidence="3" id="KW-0997">Cell inner membrane</keyword>
<feature type="transmembrane region" description="Helical" evidence="7">
    <location>
        <begin position="277"/>
        <end position="294"/>
    </location>
</feature>
<evidence type="ECO:0000313" key="10">
    <source>
        <dbReference type="Proteomes" id="UP000665020"/>
    </source>
</evidence>
<dbReference type="GO" id="GO:0022857">
    <property type="term" value="F:transmembrane transporter activity"/>
    <property type="evidence" value="ECO:0007669"/>
    <property type="project" value="TreeGrafter"/>
</dbReference>
<evidence type="ECO:0000259" key="8">
    <source>
        <dbReference type="Pfam" id="PF06808"/>
    </source>
</evidence>
<evidence type="ECO:0000256" key="5">
    <source>
        <dbReference type="ARBA" id="ARBA00022989"/>
    </source>
</evidence>
<evidence type="ECO:0000256" key="1">
    <source>
        <dbReference type="ARBA" id="ARBA00004429"/>
    </source>
</evidence>
<accession>A0A8A7KCV0</accession>
<dbReference type="PANTHER" id="PTHR33362">
    <property type="entry name" value="SIALIC ACID TRAP TRANSPORTER PERMEASE PROTEIN SIAT-RELATED"/>
    <property type="match status" value="1"/>
</dbReference>
<sequence length="426" mass="45800">MAYVILVFIILLILGMPVSFTIGISGAVFFLQNSFVPLSIVAQKAVSATQSFPLLAIPFFVLAGNLMNATGITPRLIKLATVLTGHMKGGLAQVSVVLSSLMGGISGSATADAAMEARILGPDMIERGYSKGYAAVTVSLPSLITATIPPSMGLIIYGFVGEVSIGRLFAAGLIPGILMMIFLMIAVSITANKKGYMAVRASRVTFKELLVALKESIWAIIFPLILIVGIRFGLFTPSEAGAFASVYALLVGVFIYKELTWEKFLKVLDTTVEDLGAIMLIISFAGIFGYGIVFDRIPQVLSGFIINITTNPISLIFIILLFLALCGMFVETTALVLLLTPIFLPLVQQVGIDPVHFGILMMTIVTMGIMTPPVGIAMYTVCSILDCPTEKYTRESIPFFIAILLEVVILVLFPQIVLFLPNFIFG</sequence>
<feature type="transmembrane region" description="Helical" evidence="7">
    <location>
        <begin position="314"/>
        <end position="347"/>
    </location>
</feature>
<evidence type="ECO:0000256" key="6">
    <source>
        <dbReference type="ARBA" id="ARBA00023136"/>
    </source>
</evidence>
<keyword evidence="10" id="KW-1185">Reference proteome</keyword>
<dbReference type="GO" id="GO:0005886">
    <property type="term" value="C:plasma membrane"/>
    <property type="evidence" value="ECO:0007669"/>
    <property type="project" value="UniProtKB-SubCell"/>
</dbReference>
<evidence type="ECO:0000313" key="9">
    <source>
        <dbReference type="EMBL" id="QTL99673.1"/>
    </source>
</evidence>
<feature type="transmembrane region" description="Helical" evidence="7">
    <location>
        <begin position="212"/>
        <end position="234"/>
    </location>
</feature>
<evidence type="ECO:0000256" key="4">
    <source>
        <dbReference type="ARBA" id="ARBA00022692"/>
    </source>
</evidence>
<dbReference type="PANTHER" id="PTHR33362:SF4">
    <property type="entry name" value="2,3-DIKETO-L-GULONATE TRAP TRANSPORTER LARGE PERMEASE PROTEIN YIAN"/>
    <property type="match status" value="1"/>
</dbReference>
<dbReference type="AlphaFoldDB" id="A0A8A7KCV0"/>
<dbReference type="Pfam" id="PF06808">
    <property type="entry name" value="DctM"/>
    <property type="match status" value="1"/>
</dbReference>
<feature type="transmembrane region" description="Helical" evidence="7">
    <location>
        <begin position="52"/>
        <end position="71"/>
    </location>
</feature>
<keyword evidence="5 7" id="KW-1133">Transmembrane helix</keyword>
<dbReference type="RefSeq" id="WP_230868000.1">
    <property type="nucleotide sequence ID" value="NZ_CP046640.1"/>
</dbReference>
<feature type="transmembrane region" description="Helical" evidence="7">
    <location>
        <begin position="6"/>
        <end position="31"/>
    </location>
</feature>
<dbReference type="KEGG" id="ifn:GM661_17795"/>
<keyword evidence="4 7" id="KW-0812">Transmembrane</keyword>
<feature type="transmembrane region" description="Helical" evidence="7">
    <location>
        <begin position="359"/>
        <end position="379"/>
    </location>
</feature>
<dbReference type="Proteomes" id="UP000665020">
    <property type="component" value="Chromosome"/>
</dbReference>
<dbReference type="InterPro" id="IPR010656">
    <property type="entry name" value="DctM"/>
</dbReference>
<keyword evidence="2" id="KW-1003">Cell membrane</keyword>
<name>A0A8A7KCV0_9FIRM</name>
<evidence type="ECO:0000256" key="3">
    <source>
        <dbReference type="ARBA" id="ARBA00022519"/>
    </source>
</evidence>
<proteinExistence type="predicted"/>
<feature type="transmembrane region" description="Helical" evidence="7">
    <location>
        <begin position="132"/>
        <end position="157"/>
    </location>
</feature>
<reference evidence="9" key="1">
    <citation type="submission" date="2019-12" db="EMBL/GenBank/DDBJ databases">
        <authorList>
            <person name="zhang j."/>
            <person name="sun C.M."/>
        </authorList>
    </citation>
    <scope>NUCLEOTIDE SEQUENCE</scope>
    <source>
        <strain evidence="9">NS-1</strain>
    </source>
</reference>
<evidence type="ECO:0000256" key="2">
    <source>
        <dbReference type="ARBA" id="ARBA00022475"/>
    </source>
</evidence>
<dbReference type="PIRSF" id="PIRSF006066">
    <property type="entry name" value="HI0050"/>
    <property type="match status" value="1"/>
</dbReference>
<organism evidence="9 10">
    <name type="scientific">Iocasia fonsfrigidae</name>
    <dbReference type="NCBI Taxonomy" id="2682810"/>
    <lineage>
        <taxon>Bacteria</taxon>
        <taxon>Bacillati</taxon>
        <taxon>Bacillota</taxon>
        <taxon>Clostridia</taxon>
        <taxon>Halanaerobiales</taxon>
        <taxon>Halanaerobiaceae</taxon>
        <taxon>Iocasia</taxon>
    </lineage>
</organism>
<dbReference type="InterPro" id="IPR004681">
    <property type="entry name" value="TRAP_DctM"/>
</dbReference>
<comment type="subcellular location">
    <subcellularLocation>
        <location evidence="1">Cell inner membrane</location>
        <topology evidence="1">Multi-pass membrane protein</topology>
    </subcellularLocation>
</comment>
<feature type="transmembrane region" description="Helical" evidence="7">
    <location>
        <begin position="240"/>
        <end position="256"/>
    </location>
</feature>
<evidence type="ECO:0000256" key="7">
    <source>
        <dbReference type="SAM" id="Phobius"/>
    </source>
</evidence>
<protein>
    <submittedName>
        <fullName evidence="9">TRAP transporter large permease subunit</fullName>
    </submittedName>
</protein>
<dbReference type="NCBIfam" id="TIGR00786">
    <property type="entry name" value="dctM"/>
    <property type="match status" value="1"/>
</dbReference>
<dbReference type="EMBL" id="CP046640">
    <property type="protein sequence ID" value="QTL99673.1"/>
    <property type="molecule type" value="Genomic_DNA"/>
</dbReference>
<gene>
    <name evidence="9" type="ORF">GM661_17795</name>
</gene>
<feature type="domain" description="TRAP C4-dicarboxylate transport system permease DctM subunit" evidence="8">
    <location>
        <begin position="6"/>
        <end position="416"/>
    </location>
</feature>
<keyword evidence="6 7" id="KW-0472">Membrane</keyword>
<feature type="transmembrane region" description="Helical" evidence="7">
    <location>
        <begin position="169"/>
        <end position="191"/>
    </location>
</feature>
<feature type="transmembrane region" description="Helical" evidence="7">
    <location>
        <begin position="91"/>
        <end position="111"/>
    </location>
</feature>